<dbReference type="RefSeq" id="WP_143600494.1">
    <property type="nucleotide sequence ID" value="NZ_CP107955.1"/>
</dbReference>
<dbReference type="Proteomes" id="UP001257627">
    <property type="component" value="Unassembled WGS sequence"/>
</dbReference>
<dbReference type="Pfam" id="PF13560">
    <property type="entry name" value="HTH_31"/>
    <property type="match status" value="1"/>
</dbReference>
<dbReference type="PROSITE" id="PS50943">
    <property type="entry name" value="HTH_CROC1"/>
    <property type="match status" value="1"/>
</dbReference>
<keyword evidence="3" id="KW-1185">Reference proteome</keyword>
<protein>
    <submittedName>
        <fullName evidence="2">Helix-turn-helix transcriptional regulator</fullName>
    </submittedName>
</protein>
<comment type="caution">
    <text evidence="2">The sequence shown here is derived from an EMBL/GenBank/DDBJ whole genome shotgun (WGS) entry which is preliminary data.</text>
</comment>
<evidence type="ECO:0000313" key="3">
    <source>
        <dbReference type="Proteomes" id="UP001257627"/>
    </source>
</evidence>
<gene>
    <name evidence="2" type="ORF">PU648_46515</name>
</gene>
<sequence length="642" mass="69365">MLLSAGARTLARCKLAHRQSGGFPRQRGAVGCCQRFLATQGGERAVGRIAIEENAFGAELRRRRTAAGKSLSELAEEVHCSRSFLSRIETGQRRVTHELAQLCDERLEAKGALLALVPDPSTERISKTIGPGPGERAAKLVKSGASRGGSDTARHRDEFDRLLRRGDLSHTAGDMREADRLYRAAYASAEADPTARAEAVIRMARRWSDPGQVDHELLQLIRESLAALGDDGSVEAAGLRLRLNAHLAKKLSMAVSQDTAAGQAGPEQGARLARSTLRRLSVDGKDDEVACEVLTECRWGLYDFMSTAESLTLSERLRDAAARHGSAYFRGEALMAVALDQLRAGKVYSALATANQYRKHAADTRGVLTTWQQHTLDALLDLWHGRFDKAAGWILGDALTFVERLPADLAVPADNLHQTRLGQAYWLLREQGRMADLFASGLADTVERHGYFPVWRAGLALALCETGQYAEGADRLVGFAHDTADFSRFPPSGWAVPTLVLLAEVSAALDARGGFEAELRQVLPALRERLAAHDGEQIALAGWPTVLIGPTARARGLLALAAGEPDTALSHFRTATEPVRSSQPQLARLRLAQARALRRSDRPGAAAHASGLLREALRVARTYGMAALATECAALLDSTADA</sequence>
<organism evidence="2 3">
    <name type="scientific">Streptomyces mirabilis</name>
    <dbReference type="NCBI Taxonomy" id="68239"/>
    <lineage>
        <taxon>Bacteria</taxon>
        <taxon>Bacillati</taxon>
        <taxon>Actinomycetota</taxon>
        <taxon>Actinomycetes</taxon>
        <taxon>Kitasatosporales</taxon>
        <taxon>Streptomycetaceae</taxon>
        <taxon>Streptomyces</taxon>
    </lineage>
</organism>
<dbReference type="CDD" id="cd00093">
    <property type="entry name" value="HTH_XRE"/>
    <property type="match status" value="1"/>
</dbReference>
<dbReference type="Gene3D" id="1.10.260.40">
    <property type="entry name" value="lambda repressor-like DNA-binding domains"/>
    <property type="match status" value="1"/>
</dbReference>
<name>A0ABU3V0I8_9ACTN</name>
<proteinExistence type="predicted"/>
<dbReference type="SMART" id="SM00530">
    <property type="entry name" value="HTH_XRE"/>
    <property type="match status" value="1"/>
</dbReference>
<evidence type="ECO:0000313" key="2">
    <source>
        <dbReference type="EMBL" id="MDU8999687.1"/>
    </source>
</evidence>
<dbReference type="EMBL" id="JARAKF010000001">
    <property type="protein sequence ID" value="MDU8999687.1"/>
    <property type="molecule type" value="Genomic_DNA"/>
</dbReference>
<dbReference type="SUPFAM" id="SSF47413">
    <property type="entry name" value="lambda repressor-like DNA-binding domains"/>
    <property type="match status" value="1"/>
</dbReference>
<reference evidence="2 3" key="1">
    <citation type="submission" date="2023-02" db="EMBL/GenBank/DDBJ databases">
        <authorList>
            <person name="Maleckis M."/>
        </authorList>
    </citation>
    <scope>NUCLEOTIDE SEQUENCE [LARGE SCALE GENOMIC DNA]</scope>
    <source>
        <strain evidence="2 3">P8-A2</strain>
    </source>
</reference>
<feature type="domain" description="HTH cro/C1-type" evidence="1">
    <location>
        <begin position="60"/>
        <end position="114"/>
    </location>
</feature>
<accession>A0ABU3V0I8</accession>
<evidence type="ECO:0000259" key="1">
    <source>
        <dbReference type="PROSITE" id="PS50943"/>
    </source>
</evidence>
<dbReference type="InterPro" id="IPR001387">
    <property type="entry name" value="Cro/C1-type_HTH"/>
</dbReference>
<dbReference type="InterPro" id="IPR010982">
    <property type="entry name" value="Lambda_DNA-bd_dom_sf"/>
</dbReference>